<reference evidence="6 7" key="2">
    <citation type="submission" date="2020-08" db="EMBL/GenBank/DDBJ databases">
        <authorList>
            <person name="Partida-Martinez L."/>
            <person name="Huntemann M."/>
            <person name="Clum A."/>
            <person name="Wang J."/>
            <person name="Palaniappan K."/>
            <person name="Ritter S."/>
            <person name="Chen I.-M."/>
            <person name="Stamatis D."/>
            <person name="Reddy T."/>
            <person name="O'Malley R."/>
            <person name="Daum C."/>
            <person name="Shapiro N."/>
            <person name="Ivanova N."/>
            <person name="Kyrpides N."/>
            <person name="Woyke T."/>
        </authorList>
    </citation>
    <scope>NUCLEOTIDE SEQUENCE [LARGE SCALE GENOMIC DNA]</scope>
    <source>
        <strain evidence="6 7">AS2.23</strain>
    </source>
</reference>
<dbReference type="GO" id="GO:0012505">
    <property type="term" value="C:endomembrane system"/>
    <property type="evidence" value="ECO:0007669"/>
    <property type="project" value="UniProtKB-SubCell"/>
</dbReference>
<comment type="subcellular location">
    <subcellularLocation>
        <location evidence="1">Endomembrane system</location>
        <topology evidence="1">Multi-pass membrane protein</topology>
    </subcellularLocation>
</comment>
<evidence type="ECO:0000256" key="3">
    <source>
        <dbReference type="ARBA" id="ARBA00022989"/>
    </source>
</evidence>
<keyword evidence="4" id="KW-0472">Membrane</keyword>
<dbReference type="InterPro" id="IPR010652">
    <property type="entry name" value="DUF1232"/>
</dbReference>
<organism evidence="6 7">
    <name type="scientific">Kineococcus radiotolerans</name>
    <dbReference type="NCBI Taxonomy" id="131568"/>
    <lineage>
        <taxon>Bacteria</taxon>
        <taxon>Bacillati</taxon>
        <taxon>Actinomycetota</taxon>
        <taxon>Actinomycetes</taxon>
        <taxon>Kineosporiales</taxon>
        <taxon>Kineosporiaceae</taxon>
        <taxon>Kineococcus</taxon>
    </lineage>
</organism>
<proteinExistence type="predicted"/>
<gene>
    <name evidence="6" type="ORF">FHR75_000567</name>
</gene>
<dbReference type="Proteomes" id="UP000533269">
    <property type="component" value="Unassembled WGS sequence"/>
</dbReference>
<evidence type="ECO:0000256" key="1">
    <source>
        <dbReference type="ARBA" id="ARBA00004127"/>
    </source>
</evidence>
<feature type="domain" description="DUF1232" evidence="5">
    <location>
        <begin position="56"/>
        <end position="91"/>
    </location>
</feature>
<keyword evidence="2" id="KW-0812">Transmembrane</keyword>
<name>A0A7W4XW27_KINRA</name>
<accession>A0A7W4XW27</accession>
<evidence type="ECO:0000259" key="5">
    <source>
        <dbReference type="Pfam" id="PF06803"/>
    </source>
</evidence>
<evidence type="ECO:0000313" key="6">
    <source>
        <dbReference type="EMBL" id="MBB2899779.1"/>
    </source>
</evidence>
<evidence type="ECO:0000256" key="4">
    <source>
        <dbReference type="ARBA" id="ARBA00023136"/>
    </source>
</evidence>
<dbReference type="RefSeq" id="WP_011981844.1">
    <property type="nucleotide sequence ID" value="NZ_JACHVY010000001.1"/>
</dbReference>
<reference evidence="6 7" key="1">
    <citation type="submission" date="2020-08" db="EMBL/GenBank/DDBJ databases">
        <title>The Agave Microbiome: Exploring the role of microbial communities in plant adaptations to desert environments.</title>
        <authorList>
            <person name="Partida-Martinez L.P."/>
        </authorList>
    </citation>
    <scope>NUCLEOTIDE SEQUENCE [LARGE SCALE GENOMIC DNA]</scope>
    <source>
        <strain evidence="6 7">AS2.23</strain>
    </source>
</reference>
<sequence>MRGAPRPGALPVLWRTLRSGTRPGTPGVGARVASLPAMVGDSVHGRYTGPGRSRLTWAAAGLAYLVSPVDALPEAWLPLVGLLDDGVVAAWVAGSLLSATEDYAAWRAGDRAGGRRPRRG</sequence>
<comment type="caution">
    <text evidence="6">The sequence shown here is derived from an EMBL/GenBank/DDBJ whole genome shotgun (WGS) entry which is preliminary data.</text>
</comment>
<dbReference type="AlphaFoldDB" id="A0A7W4XW27"/>
<keyword evidence="3" id="KW-1133">Transmembrane helix</keyword>
<evidence type="ECO:0000313" key="7">
    <source>
        <dbReference type="Proteomes" id="UP000533269"/>
    </source>
</evidence>
<evidence type="ECO:0000256" key="2">
    <source>
        <dbReference type="ARBA" id="ARBA00022692"/>
    </source>
</evidence>
<protein>
    <submittedName>
        <fullName evidence="6">Uncharacterized membrane protein YkvA (DUF1232 family)</fullName>
    </submittedName>
</protein>
<dbReference type="OMA" id="TERFLEW"/>
<dbReference type="EMBL" id="JACHVY010000001">
    <property type="protein sequence ID" value="MBB2899779.1"/>
    <property type="molecule type" value="Genomic_DNA"/>
</dbReference>
<dbReference type="Pfam" id="PF06803">
    <property type="entry name" value="DUF1232"/>
    <property type="match status" value="1"/>
</dbReference>